<protein>
    <recommendedName>
        <fullName evidence="2">DUF8032 domain-containing protein</fullName>
    </recommendedName>
</protein>
<dbReference type="InterPro" id="IPR058345">
    <property type="entry name" value="DUF8032"/>
</dbReference>
<evidence type="ECO:0000259" key="2">
    <source>
        <dbReference type="Pfam" id="PF26087"/>
    </source>
</evidence>
<accession>A0AAV5QGU5</accession>
<organism evidence="3 4">
    <name type="scientific">Saccharomycopsis crataegensis</name>
    <dbReference type="NCBI Taxonomy" id="43959"/>
    <lineage>
        <taxon>Eukaryota</taxon>
        <taxon>Fungi</taxon>
        <taxon>Dikarya</taxon>
        <taxon>Ascomycota</taxon>
        <taxon>Saccharomycotina</taxon>
        <taxon>Saccharomycetes</taxon>
        <taxon>Saccharomycopsidaceae</taxon>
        <taxon>Saccharomycopsis</taxon>
    </lineage>
</organism>
<keyword evidence="4" id="KW-1185">Reference proteome</keyword>
<dbReference type="Proteomes" id="UP001360560">
    <property type="component" value="Unassembled WGS sequence"/>
</dbReference>
<name>A0AAV5QGU5_9ASCO</name>
<feature type="region of interest" description="Disordered" evidence="1">
    <location>
        <begin position="262"/>
        <end position="290"/>
    </location>
</feature>
<evidence type="ECO:0000256" key="1">
    <source>
        <dbReference type="SAM" id="MobiDB-lite"/>
    </source>
</evidence>
<evidence type="ECO:0000313" key="4">
    <source>
        <dbReference type="Proteomes" id="UP001360560"/>
    </source>
</evidence>
<sequence>MESYTYPLNYSFVDVNQPAVYDPSNQNLQFQYQYQPNSSLWDPSNMVFMQSPAATSMNEDHFQQSPVYLLAQPNIYAQQPGNFAPNKTGFGMASASFSEPISSKSSVSSASSTSQLSYAQAPAAIGNGYLQPQQDNVSPQQIIDYGYNSFSNRSSPIYSSFFSNTEPISPTTMTSDFHSSVAPQSTASISDSASGPIEFNTNLYHKEPSGSAGLVNDADKSLGSKLAKNGKFVRKNSVYGESFRGRSASYPSIKIPLLASNSNNLSAKKPSNRTTQPGPIPASQPKLSFDQESGRELVTFSYSKHKIITQWVVKCPRPDEKEAILKQLDPEFLKNNCIYKRAITDNLENKGSRQKYEKSCNELGWQLCFLNPELRNSKGLLQRAVDSWRNTRADEKVRSRRVRKQSKVSK</sequence>
<dbReference type="AlphaFoldDB" id="A0AAV5QGU5"/>
<dbReference type="RefSeq" id="XP_064850936.1">
    <property type="nucleotide sequence ID" value="XM_064994864.1"/>
</dbReference>
<reference evidence="3 4" key="1">
    <citation type="journal article" date="2023" name="Elife">
        <title>Identification of key yeast species and microbe-microbe interactions impacting larval growth of Drosophila in the wild.</title>
        <authorList>
            <person name="Mure A."/>
            <person name="Sugiura Y."/>
            <person name="Maeda R."/>
            <person name="Honda K."/>
            <person name="Sakurai N."/>
            <person name="Takahashi Y."/>
            <person name="Watada M."/>
            <person name="Katoh T."/>
            <person name="Gotoh A."/>
            <person name="Gotoh Y."/>
            <person name="Taniguchi I."/>
            <person name="Nakamura K."/>
            <person name="Hayashi T."/>
            <person name="Katayama T."/>
            <person name="Uemura T."/>
            <person name="Hattori Y."/>
        </authorList>
    </citation>
    <scope>NUCLEOTIDE SEQUENCE [LARGE SCALE GENOMIC DNA]</scope>
    <source>
        <strain evidence="3 4">SC-9</strain>
    </source>
</reference>
<dbReference type="EMBL" id="BTFZ01000002">
    <property type="protein sequence ID" value="GMM33936.1"/>
    <property type="molecule type" value="Genomic_DNA"/>
</dbReference>
<dbReference type="GeneID" id="90071915"/>
<evidence type="ECO:0000313" key="3">
    <source>
        <dbReference type="EMBL" id="GMM33936.1"/>
    </source>
</evidence>
<dbReference type="PANTHER" id="PTHR22949:SF0">
    <property type="entry name" value="RE27538P"/>
    <property type="match status" value="1"/>
</dbReference>
<gene>
    <name evidence="3" type="ORF">DASC09_012610</name>
</gene>
<dbReference type="Pfam" id="PF26087">
    <property type="entry name" value="DUF8032"/>
    <property type="match status" value="1"/>
</dbReference>
<comment type="caution">
    <text evidence="3">The sequence shown here is derived from an EMBL/GenBank/DDBJ whole genome shotgun (WGS) entry which is preliminary data.</text>
</comment>
<feature type="domain" description="DUF8032" evidence="2">
    <location>
        <begin position="297"/>
        <end position="391"/>
    </location>
</feature>
<proteinExistence type="predicted"/>
<dbReference type="PANTHER" id="PTHR22949">
    <property type="entry name" value="WHITE COLLAR 2 PROTEIN WC2"/>
    <property type="match status" value="1"/>
</dbReference>